<evidence type="ECO:0000256" key="8">
    <source>
        <dbReference type="ARBA" id="ARBA00022801"/>
    </source>
</evidence>
<dbReference type="PANTHER" id="PTHR36528:SF1">
    <property type="entry name" value="CRISPR SYSTEM SINGLE-STRAND-SPECIFIC DEOXYRIBONUCLEASE CAS10_CSM1 (SUBTYPE III-A)"/>
    <property type="match status" value="1"/>
</dbReference>
<dbReference type="InterPro" id="IPR000160">
    <property type="entry name" value="GGDEF_dom"/>
</dbReference>
<dbReference type="Pfam" id="PF20824">
    <property type="entry name" value="Cmr2_hel_dom2"/>
    <property type="match status" value="1"/>
</dbReference>
<dbReference type="Proteomes" id="UP000284465">
    <property type="component" value="Unassembled WGS sequence"/>
</dbReference>
<comment type="caution">
    <text evidence="14">The sequence shown here is derived from an EMBL/GenBank/DDBJ whole genome shotgun (WGS) entry which is preliminary data.</text>
</comment>
<keyword evidence="4" id="KW-0808">Transferase</keyword>
<organism evidence="14 15">
    <name type="scientific">Roseburia intestinalis</name>
    <dbReference type="NCBI Taxonomy" id="166486"/>
    <lineage>
        <taxon>Bacteria</taxon>
        <taxon>Bacillati</taxon>
        <taxon>Bacillota</taxon>
        <taxon>Clostridia</taxon>
        <taxon>Lachnospirales</taxon>
        <taxon>Lachnospiraceae</taxon>
        <taxon>Roseburia</taxon>
    </lineage>
</organism>
<keyword evidence="5" id="KW-0540">Nuclease</keyword>
<dbReference type="NCBIfam" id="TIGR02578">
    <property type="entry name" value="cas_TM1811_Csm1"/>
    <property type="match status" value="1"/>
</dbReference>
<evidence type="ECO:0000256" key="11">
    <source>
        <dbReference type="ARBA" id="ARBA00023118"/>
    </source>
</evidence>
<evidence type="ECO:0000256" key="6">
    <source>
        <dbReference type="ARBA" id="ARBA00022741"/>
    </source>
</evidence>
<dbReference type="GO" id="GO:0004527">
    <property type="term" value="F:exonuclease activity"/>
    <property type="evidence" value="ECO:0007669"/>
    <property type="project" value="UniProtKB-KW"/>
</dbReference>
<dbReference type="InterPro" id="IPR006674">
    <property type="entry name" value="HD_domain"/>
</dbReference>
<dbReference type="GO" id="GO:0016740">
    <property type="term" value="F:transferase activity"/>
    <property type="evidence" value="ECO:0007669"/>
    <property type="project" value="UniProtKB-KW"/>
</dbReference>
<evidence type="ECO:0000256" key="4">
    <source>
        <dbReference type="ARBA" id="ARBA00022679"/>
    </source>
</evidence>
<keyword evidence="10" id="KW-0067">ATP-binding</keyword>
<evidence type="ECO:0000313" key="15">
    <source>
        <dbReference type="Proteomes" id="UP000284465"/>
    </source>
</evidence>
<dbReference type="Pfam" id="PF18211">
    <property type="entry name" value="Csm1_B"/>
    <property type="match status" value="1"/>
</dbReference>
<dbReference type="PANTHER" id="PTHR36528">
    <property type="entry name" value="CRISPR SYSTEM SINGLE-STRAND-SPECIFIC DEOXYRIBONUCLEASE CAS10/CSM1 (SUBTYPE III-A)"/>
    <property type="match status" value="1"/>
</dbReference>
<keyword evidence="9" id="KW-0269">Exonuclease</keyword>
<dbReference type="InterPro" id="IPR043128">
    <property type="entry name" value="Rev_trsase/Diguanyl_cyclase"/>
</dbReference>
<dbReference type="Gene3D" id="3.30.70.270">
    <property type="match status" value="1"/>
</dbReference>
<dbReference type="SUPFAM" id="SSF109604">
    <property type="entry name" value="HD-domain/PDEase-like"/>
    <property type="match status" value="1"/>
</dbReference>
<keyword evidence="8" id="KW-0378">Hydrolase</keyword>
<dbReference type="Gene3D" id="1.10.3210.10">
    <property type="entry name" value="Hypothetical protein af1432"/>
    <property type="match status" value="1"/>
</dbReference>
<dbReference type="InterPro" id="IPR054767">
    <property type="entry name" value="Cas10-Cmr2_palm2"/>
</dbReference>
<dbReference type="AlphaFoldDB" id="A0A3R6AFW5"/>
<evidence type="ECO:0000256" key="3">
    <source>
        <dbReference type="ARBA" id="ARBA00014333"/>
    </source>
</evidence>
<feature type="domain" description="GGDEF" evidence="13">
    <location>
        <begin position="504"/>
        <end position="655"/>
    </location>
</feature>
<evidence type="ECO:0000256" key="5">
    <source>
        <dbReference type="ARBA" id="ARBA00022722"/>
    </source>
</evidence>
<dbReference type="PROSITE" id="PS50887">
    <property type="entry name" value="GGDEF"/>
    <property type="match status" value="1"/>
</dbReference>
<keyword evidence="7" id="KW-0255">Endonuclease</keyword>
<dbReference type="RefSeq" id="WP_118591946.1">
    <property type="nucleotide sequence ID" value="NZ_QSFP01000014.1"/>
</dbReference>
<keyword evidence="6" id="KW-0547">Nucleotide-binding</keyword>
<evidence type="ECO:0000256" key="7">
    <source>
        <dbReference type="ARBA" id="ARBA00022759"/>
    </source>
</evidence>
<protein>
    <recommendedName>
        <fullName evidence="3">CRISPR system single-strand-specific deoxyribonuclease Cas10/Csm1 (subtype III-A)</fullName>
    </recommendedName>
    <alternativeName>
        <fullName evidence="12">Cyclic oligoadenylate synthase</fullName>
    </alternativeName>
</protein>
<accession>A0A3R6AFW5</accession>
<dbReference type="InterPro" id="IPR013408">
    <property type="entry name" value="Cas10/Csm1"/>
</dbReference>
<evidence type="ECO:0000313" key="14">
    <source>
        <dbReference type="EMBL" id="RHA66010.1"/>
    </source>
</evidence>
<sequence length="769" mass="88032">MITDDQIKLMIGSLLHDIGKVVYRSGDGRNHSQSGYEYLKNEAHISDDEILNCVRYHHGMYLKNASLAEDDKAYVVYYADNVAAFSDRREAEAGEGGFDKAMPLESVFNILNGNHGQSHYAMQVLNPKNEINYPTEDEISMDEHFYQSVIQNITDNLKGITLDEEYINSLLAVLEANLTYIPSSTSKKELADISLYDHMKMTAAVASCVMQFLTAKGEKNYKQSLFINAEKSYDEEMFLLYSMDISGIQSFIYTIGEKGALKGLRARSFYLEIMMEHIVDELLEKLSLSRANLIYTGGGHCYLLLANTDDTRDILEHYEKSLNHWMMEHFDTALYVACGYAKANANALRNMPNGSYSDLYLTISKMISEKKSNRYNADIIRSLNSRKHEGERECKVCRRIARLIDDKCPVCLALEKMSGSILYENYFTVMSEPDKDALPLPENRYLAADTKESLLKRMESENYVRCYTKNEIYTGKHVTTKLWVGDYTTGDTFEKLAEQAKGVERIGILRADVDNLGTTFVYGLQRPDGDDKYVTLSRTSTLSRQLSLFFKCYINEILRKGTADNFGGSGERKAVIVYSGGDDVFLAGAWNDVIAAFMDIRNALEKFTQGTLTISGGVGIYDAKYPLNVMAKEVERLEDRSKHVEGKNAVTLFDETHAYPWNVFIQNVVTEKIGVLKNYFDQNDEHGMAFLYHLMELLRESGNNINFARYVYLLSRMEPQEHENKEKRAAYRSFSRKMYEWSGKEQDRKELITAIYLYVYLNRKREEQD</sequence>
<dbReference type="CDD" id="cd09680">
    <property type="entry name" value="Cas10_III"/>
    <property type="match status" value="1"/>
</dbReference>
<dbReference type="GO" id="GO:0004519">
    <property type="term" value="F:endonuclease activity"/>
    <property type="evidence" value="ECO:0007669"/>
    <property type="project" value="UniProtKB-KW"/>
</dbReference>
<dbReference type="InterPro" id="IPR048693">
    <property type="entry name" value="Cmr2-like_C"/>
</dbReference>
<name>A0A3R6AFW5_9FIRM</name>
<evidence type="ECO:0000256" key="2">
    <source>
        <dbReference type="ARBA" id="ARBA00005700"/>
    </source>
</evidence>
<dbReference type="InterPro" id="IPR052117">
    <property type="entry name" value="Cas10/Csm1_subtype-III-A"/>
</dbReference>
<keyword evidence="11" id="KW-0051">Antiviral defense</keyword>
<dbReference type="Pfam" id="PF01966">
    <property type="entry name" value="HD"/>
    <property type="match status" value="1"/>
</dbReference>
<dbReference type="InterPro" id="IPR041062">
    <property type="entry name" value="Csm1_B"/>
</dbReference>
<dbReference type="GO" id="GO:0005524">
    <property type="term" value="F:ATP binding"/>
    <property type="evidence" value="ECO:0007669"/>
    <property type="project" value="UniProtKB-KW"/>
</dbReference>
<dbReference type="Pfam" id="PF22335">
    <property type="entry name" value="Cas10-Cmr2_palm2"/>
    <property type="match status" value="1"/>
</dbReference>
<evidence type="ECO:0000256" key="1">
    <source>
        <dbReference type="ARBA" id="ARBA00001968"/>
    </source>
</evidence>
<reference evidence="14 15" key="1">
    <citation type="submission" date="2018-08" db="EMBL/GenBank/DDBJ databases">
        <title>A genome reference for cultivated species of the human gut microbiota.</title>
        <authorList>
            <person name="Zou Y."/>
            <person name="Xue W."/>
            <person name="Luo G."/>
        </authorList>
    </citation>
    <scope>NUCLEOTIDE SEQUENCE [LARGE SCALE GENOMIC DNA]</scope>
    <source>
        <strain evidence="14 15">AM43-11</strain>
    </source>
</reference>
<dbReference type="GO" id="GO:0051607">
    <property type="term" value="P:defense response to virus"/>
    <property type="evidence" value="ECO:0007669"/>
    <property type="project" value="UniProtKB-KW"/>
</dbReference>
<evidence type="ECO:0000256" key="10">
    <source>
        <dbReference type="ARBA" id="ARBA00022840"/>
    </source>
</evidence>
<comment type="cofactor">
    <cofactor evidence="1">
        <name>a divalent metal cation</name>
        <dbReference type="ChEBI" id="CHEBI:60240"/>
    </cofactor>
</comment>
<proteinExistence type="inferred from homology"/>
<dbReference type="EMBL" id="QSFP01000014">
    <property type="protein sequence ID" value="RHA66010.1"/>
    <property type="molecule type" value="Genomic_DNA"/>
</dbReference>
<evidence type="ECO:0000256" key="9">
    <source>
        <dbReference type="ARBA" id="ARBA00022839"/>
    </source>
</evidence>
<evidence type="ECO:0000256" key="12">
    <source>
        <dbReference type="ARBA" id="ARBA00032922"/>
    </source>
</evidence>
<evidence type="ECO:0000259" key="13">
    <source>
        <dbReference type="PROSITE" id="PS50887"/>
    </source>
</evidence>
<gene>
    <name evidence="14" type="primary">cas10</name>
    <name evidence="14" type="ORF">DW927_12615</name>
</gene>
<comment type="similarity">
    <text evidence="2">Belongs to the CRISPR-associated Cas10/Csm1 family.</text>
</comment>